<accession>A0A8S5UTV9</accession>
<proteinExistence type="predicted"/>
<protein>
    <submittedName>
        <fullName evidence="1">Uncharacterized protein</fullName>
    </submittedName>
</protein>
<sequence length="128" mass="13919">MESTVDIRADLDATAAAVEDIATSANDADMDGTIDNIIDAAGSLELDDEEDNEDIDSIEGLEEEEIEVYADNEDEAAEIELIADVSREHNNDAEEIAEEVEASTELNEAYHLIDDELINFVVEEGGTL</sequence>
<name>A0A8S5UTV9_9CAUD</name>
<reference evidence="1" key="1">
    <citation type="journal article" date="2021" name="Proc. Natl. Acad. Sci. U.S.A.">
        <title>A Catalog of Tens of Thousands of Viruses from Human Metagenomes Reveals Hidden Associations with Chronic Diseases.</title>
        <authorList>
            <person name="Tisza M.J."/>
            <person name="Buck C.B."/>
        </authorList>
    </citation>
    <scope>NUCLEOTIDE SEQUENCE</scope>
    <source>
        <strain evidence="1">CtYA416</strain>
    </source>
</reference>
<dbReference type="EMBL" id="BK016136">
    <property type="protein sequence ID" value="DAF97883.1"/>
    <property type="molecule type" value="Genomic_DNA"/>
</dbReference>
<organism evidence="1">
    <name type="scientific">Myoviridae sp. ctYA416</name>
    <dbReference type="NCBI Taxonomy" id="2825125"/>
    <lineage>
        <taxon>Viruses</taxon>
        <taxon>Duplodnaviria</taxon>
        <taxon>Heunggongvirae</taxon>
        <taxon>Uroviricota</taxon>
        <taxon>Caudoviricetes</taxon>
    </lineage>
</organism>
<evidence type="ECO:0000313" key="1">
    <source>
        <dbReference type="EMBL" id="DAF97883.1"/>
    </source>
</evidence>